<accession>A0A0D8FWW2</accession>
<evidence type="ECO:0000313" key="2">
    <source>
        <dbReference type="Proteomes" id="UP000032336"/>
    </source>
</evidence>
<dbReference type="STRING" id="1121877.FEAC_03990"/>
<sequence length="41" mass="4864">MGWQRGRPYTLEVVEKVVTLRASRTFWTGMVLYKHHTNGWA</sequence>
<dbReference type="Proteomes" id="UP000032336">
    <property type="component" value="Unassembled WGS sequence"/>
</dbReference>
<reference evidence="1 2" key="1">
    <citation type="submission" date="2015-01" db="EMBL/GenBank/DDBJ databases">
        <title>Draft genome of the acidophilic iron oxidizer Ferrimicrobium acidiphilum strain T23.</title>
        <authorList>
            <person name="Poehlein A."/>
            <person name="Eisen S."/>
            <person name="Schloemann M."/>
            <person name="Johnson B.D."/>
            <person name="Daniel R."/>
            <person name="Muehling M."/>
        </authorList>
    </citation>
    <scope>NUCLEOTIDE SEQUENCE [LARGE SCALE GENOMIC DNA]</scope>
    <source>
        <strain evidence="1 2">T23</strain>
    </source>
</reference>
<name>A0A0D8FWW2_9ACTN</name>
<proteinExistence type="predicted"/>
<organism evidence="1 2">
    <name type="scientific">Ferrimicrobium acidiphilum DSM 19497</name>
    <dbReference type="NCBI Taxonomy" id="1121877"/>
    <lineage>
        <taxon>Bacteria</taxon>
        <taxon>Bacillati</taxon>
        <taxon>Actinomycetota</taxon>
        <taxon>Acidimicrobiia</taxon>
        <taxon>Acidimicrobiales</taxon>
        <taxon>Acidimicrobiaceae</taxon>
        <taxon>Ferrimicrobium</taxon>
    </lineage>
</organism>
<dbReference type="AlphaFoldDB" id="A0A0D8FWW2"/>
<gene>
    <name evidence="1" type="ORF">FEAC_03990</name>
</gene>
<keyword evidence="2" id="KW-1185">Reference proteome</keyword>
<dbReference type="EMBL" id="JXUW01000003">
    <property type="protein sequence ID" value="KJE77656.1"/>
    <property type="molecule type" value="Genomic_DNA"/>
</dbReference>
<evidence type="ECO:0000313" key="1">
    <source>
        <dbReference type="EMBL" id="KJE77656.1"/>
    </source>
</evidence>
<protein>
    <submittedName>
        <fullName evidence="1">Uncharacterized protein</fullName>
    </submittedName>
</protein>
<comment type="caution">
    <text evidence="1">The sequence shown here is derived from an EMBL/GenBank/DDBJ whole genome shotgun (WGS) entry which is preliminary data.</text>
</comment>